<proteinExistence type="predicted"/>
<dbReference type="AlphaFoldDB" id="A0A518BDS4"/>
<evidence type="ECO:0000313" key="1">
    <source>
        <dbReference type="EMBL" id="QDU65139.1"/>
    </source>
</evidence>
<keyword evidence="2" id="KW-1185">Reference proteome</keyword>
<dbReference type="EMBL" id="CP036287">
    <property type="protein sequence ID" value="QDU65139.1"/>
    <property type="molecule type" value="Genomic_DNA"/>
</dbReference>
<dbReference type="Proteomes" id="UP000316921">
    <property type="component" value="Chromosome"/>
</dbReference>
<protein>
    <submittedName>
        <fullName evidence="1">Uncharacterized protein</fullName>
    </submittedName>
</protein>
<gene>
    <name evidence="1" type="ORF">Pla133_02030</name>
</gene>
<accession>A0A518BDS4</accession>
<organism evidence="1 2">
    <name type="scientific">Engelhardtia mirabilis</name>
    <dbReference type="NCBI Taxonomy" id="2528011"/>
    <lineage>
        <taxon>Bacteria</taxon>
        <taxon>Pseudomonadati</taxon>
        <taxon>Planctomycetota</taxon>
        <taxon>Planctomycetia</taxon>
        <taxon>Planctomycetia incertae sedis</taxon>
        <taxon>Engelhardtia</taxon>
    </lineage>
</organism>
<name>A0A518BDS4_9BACT</name>
<reference evidence="1 2" key="1">
    <citation type="submission" date="2019-02" db="EMBL/GenBank/DDBJ databases">
        <title>Deep-cultivation of Planctomycetes and their phenomic and genomic characterization uncovers novel biology.</title>
        <authorList>
            <person name="Wiegand S."/>
            <person name="Jogler M."/>
            <person name="Boedeker C."/>
            <person name="Pinto D."/>
            <person name="Vollmers J."/>
            <person name="Rivas-Marin E."/>
            <person name="Kohn T."/>
            <person name="Peeters S.H."/>
            <person name="Heuer A."/>
            <person name="Rast P."/>
            <person name="Oberbeckmann S."/>
            <person name="Bunk B."/>
            <person name="Jeske O."/>
            <person name="Meyerdierks A."/>
            <person name="Storesund J.E."/>
            <person name="Kallscheuer N."/>
            <person name="Luecker S."/>
            <person name="Lage O.M."/>
            <person name="Pohl T."/>
            <person name="Merkel B.J."/>
            <person name="Hornburger P."/>
            <person name="Mueller R.-W."/>
            <person name="Bruemmer F."/>
            <person name="Labrenz M."/>
            <person name="Spormann A.M."/>
            <person name="Op den Camp H."/>
            <person name="Overmann J."/>
            <person name="Amann R."/>
            <person name="Jetten M.S.M."/>
            <person name="Mascher T."/>
            <person name="Medema M.H."/>
            <person name="Devos D.P."/>
            <person name="Kaster A.-K."/>
            <person name="Ovreas L."/>
            <person name="Rohde M."/>
            <person name="Galperin M.Y."/>
            <person name="Jogler C."/>
        </authorList>
    </citation>
    <scope>NUCLEOTIDE SEQUENCE [LARGE SCALE GENOMIC DNA]</scope>
    <source>
        <strain evidence="1 2">Pla133</strain>
    </source>
</reference>
<dbReference type="KEGG" id="pbap:Pla133_02030"/>
<sequence length="368" mass="39682">MLVGAGGDPSRPQTVARGFGLDKNLAWKVSRLVESDNDVEALRFLPGPAGRRMLCEAIGARGTEEARARVEQALSAFDLMVDRHAGDRATLDVLAQCLDPAHVDDEVLQQHRKQAFLGNRATWGAQTSTQIAALIAAPGQTADESLVALELGGLLGFRCIRSDVRWCLLDRSAESNLDEPRREPLVPPPAEMGGAPLLAEFCSQPLPEVESEGTGTNQRYLLRGRDVGLAGQVDCVYGQRATYGPRAAARGLQLRVPVSTPEEDFEFVALLHRDLVHQTEPVLDVVGLLTGAPVGLDLMLPISVDRVEGGLAALRVKRAPMLAGLLRHSIRAEGWNPDDFVAWHFSVPFPPIPSAVRLALRGTGAARD</sequence>
<evidence type="ECO:0000313" key="2">
    <source>
        <dbReference type="Proteomes" id="UP000316921"/>
    </source>
</evidence>